<keyword evidence="1" id="KW-1133">Transmembrane helix</keyword>
<dbReference type="KEGG" id="cbot:ATE48_06500"/>
<keyword evidence="3" id="KW-1185">Reference proteome</keyword>
<sequence length="131" mass="14306">MLNAIGSFFGQLWRSANFWRISPLAEVRTGSKLAGSLMFLVMVFGIVGLVLMAFGFDLDRVDLWLDAQGGWLDAVGALAFRVLLGFILLICGVIILGWSFDRKNPDRPGWGMAIGALIVGYFCAMSVFAPL</sequence>
<accession>A0A1B1AG98</accession>
<protein>
    <submittedName>
        <fullName evidence="2">Uncharacterized protein</fullName>
    </submittedName>
</protein>
<dbReference type="InParanoid" id="A0A1B1AG98"/>
<reference evidence="2 3" key="1">
    <citation type="submission" date="2015-11" db="EMBL/GenBank/DDBJ databases">
        <title>Whole-Genome Sequence of Candidatus Oderbacter manganicum from the National Park Lower Oder Valley, Germany.</title>
        <authorList>
            <person name="Braun B."/>
            <person name="Liere K."/>
            <person name="Szewzyk U."/>
        </authorList>
    </citation>
    <scope>NUCLEOTIDE SEQUENCE [LARGE SCALE GENOMIC DNA]</scope>
    <source>
        <strain evidence="2 3">OTSz_A_272</strain>
    </source>
</reference>
<gene>
    <name evidence="2" type="ORF">ATE48_06500</name>
</gene>
<evidence type="ECO:0000313" key="3">
    <source>
        <dbReference type="Proteomes" id="UP000092498"/>
    </source>
</evidence>
<proteinExistence type="predicted"/>
<feature type="transmembrane region" description="Helical" evidence="1">
    <location>
        <begin position="37"/>
        <end position="56"/>
    </location>
</feature>
<feature type="transmembrane region" description="Helical" evidence="1">
    <location>
        <begin position="110"/>
        <end position="129"/>
    </location>
</feature>
<evidence type="ECO:0000256" key="1">
    <source>
        <dbReference type="SAM" id="Phobius"/>
    </source>
</evidence>
<dbReference type="STRING" id="1759059.ATE48_06500"/>
<dbReference type="AlphaFoldDB" id="A0A1B1AG98"/>
<keyword evidence="1" id="KW-0812">Transmembrane</keyword>
<keyword evidence="1" id="KW-0472">Membrane</keyword>
<feature type="transmembrane region" description="Helical" evidence="1">
    <location>
        <begin position="76"/>
        <end position="98"/>
    </location>
</feature>
<dbReference type="EMBL" id="CP013244">
    <property type="protein sequence ID" value="ANP45592.1"/>
    <property type="molecule type" value="Genomic_DNA"/>
</dbReference>
<evidence type="ECO:0000313" key="2">
    <source>
        <dbReference type="EMBL" id="ANP45592.1"/>
    </source>
</evidence>
<dbReference type="Proteomes" id="UP000092498">
    <property type="component" value="Chromosome"/>
</dbReference>
<organism evidence="2 3">
    <name type="scientific">Candidatus Viadribacter manganicus</name>
    <dbReference type="NCBI Taxonomy" id="1759059"/>
    <lineage>
        <taxon>Bacteria</taxon>
        <taxon>Pseudomonadati</taxon>
        <taxon>Pseudomonadota</taxon>
        <taxon>Alphaproteobacteria</taxon>
        <taxon>Hyphomonadales</taxon>
        <taxon>Hyphomonadaceae</taxon>
        <taxon>Candidatus Viadribacter</taxon>
    </lineage>
</organism>
<name>A0A1B1AG98_9PROT</name>